<gene>
    <name evidence="3" type="ORF">DYB36_010695</name>
</gene>
<dbReference type="SUPFAM" id="SSF101447">
    <property type="entry name" value="Formin homology 2 domain (FH2 domain)"/>
    <property type="match status" value="1"/>
</dbReference>
<dbReference type="SUPFAM" id="SSF48371">
    <property type="entry name" value="ARM repeat"/>
    <property type="match status" value="1"/>
</dbReference>
<dbReference type="SMART" id="SM01139">
    <property type="entry name" value="Drf_FH3"/>
    <property type="match status" value="1"/>
</dbReference>
<reference evidence="3 4" key="1">
    <citation type="submission" date="2018-08" db="EMBL/GenBank/DDBJ databases">
        <title>Aphanomyces genome sequencing and annotation.</title>
        <authorList>
            <person name="Minardi D."/>
            <person name="Oidtmann B."/>
            <person name="Van Der Giezen M."/>
            <person name="Studholme D.J."/>
        </authorList>
    </citation>
    <scope>NUCLEOTIDE SEQUENCE [LARGE SCALE GENOMIC DNA]</scope>
    <source>
        <strain evidence="3 4">Kv</strain>
    </source>
</reference>
<dbReference type="Pfam" id="PF06367">
    <property type="entry name" value="Drf_FH3"/>
    <property type="match status" value="1"/>
</dbReference>
<dbReference type="PROSITE" id="PS51444">
    <property type="entry name" value="FH2"/>
    <property type="match status" value="1"/>
</dbReference>
<dbReference type="InterPro" id="IPR015425">
    <property type="entry name" value="FH2_Formin"/>
</dbReference>
<feature type="domain" description="FH2" evidence="2">
    <location>
        <begin position="688"/>
        <end position="1072"/>
    </location>
</feature>
<dbReference type="Gene3D" id="1.25.10.10">
    <property type="entry name" value="Leucine-rich Repeat Variant"/>
    <property type="match status" value="1"/>
</dbReference>
<protein>
    <recommendedName>
        <fullName evidence="2">FH2 domain-containing protein</fullName>
    </recommendedName>
</protein>
<organism evidence="3 4">
    <name type="scientific">Aphanomyces astaci</name>
    <name type="common">Crayfish plague agent</name>
    <dbReference type="NCBI Taxonomy" id="112090"/>
    <lineage>
        <taxon>Eukaryota</taxon>
        <taxon>Sar</taxon>
        <taxon>Stramenopiles</taxon>
        <taxon>Oomycota</taxon>
        <taxon>Saprolegniomycetes</taxon>
        <taxon>Saprolegniales</taxon>
        <taxon>Verrucalvaceae</taxon>
        <taxon>Aphanomyces</taxon>
    </lineage>
</organism>
<dbReference type="InterPro" id="IPR010472">
    <property type="entry name" value="FH3_dom"/>
</dbReference>
<proteinExistence type="predicted"/>
<accession>A0A397BN19</accession>
<evidence type="ECO:0000259" key="2">
    <source>
        <dbReference type="PROSITE" id="PS51444"/>
    </source>
</evidence>
<dbReference type="Gene3D" id="1.20.58.2220">
    <property type="entry name" value="Formin, FH2 domain"/>
    <property type="match status" value="1"/>
</dbReference>
<dbReference type="Pfam" id="PF10152">
    <property type="entry name" value="CCDC53"/>
    <property type="match status" value="3"/>
</dbReference>
<dbReference type="AlphaFoldDB" id="A0A397BN19"/>
<dbReference type="SMART" id="SM00498">
    <property type="entry name" value="FH2"/>
    <property type="match status" value="1"/>
</dbReference>
<dbReference type="GO" id="GO:0071203">
    <property type="term" value="C:WASH complex"/>
    <property type="evidence" value="ECO:0007669"/>
    <property type="project" value="InterPro"/>
</dbReference>
<feature type="region of interest" description="Disordered" evidence="1">
    <location>
        <begin position="637"/>
        <end position="658"/>
    </location>
</feature>
<name>A0A397BN19_APHAT</name>
<dbReference type="InterPro" id="IPR051425">
    <property type="entry name" value="Formin_Homology"/>
</dbReference>
<dbReference type="InterPro" id="IPR011989">
    <property type="entry name" value="ARM-like"/>
</dbReference>
<dbReference type="VEuPathDB" id="FungiDB:H257_07790"/>
<evidence type="ECO:0000313" key="4">
    <source>
        <dbReference type="Proteomes" id="UP000265427"/>
    </source>
</evidence>
<sequence>MLSVFCWHSERGQLAVLQAMGSYQRTHKERARFASLVHCLKASDSSDLHAACLTFINTIVSASPRLEDRVHVRNDFLALDLLVVCHAIQAKMEAPPSPPRLGGLVDPSYDQKPKPPPTKAAFVKQLRVFEGFMVSDMEDAATNGVDLTNMEAVFAQLKASASRYGFTDRLLNVLLAMMGIPGEATMGTKMWELAEESLLQITSLHSYNDLTNAPRQLSFEWVRELQDSVEVFQTKVDTIASLESTIAAMEAQSKRCHDTVKAKDQEIVNLKTTLGYVYAEQLKHQSTQTCSPAVSSSANQTDEVHGRSFAETQTDDVAPPTTRDFQYETFFQAMRAGTMSQDQVEVAMRVQGLDPAVLFYGSQALYLKLIKMGMPKEQVALKMKADRVDPSLLDTHERSTSQPRVIEPTIESPVGPKAPAPTNMTETYVKLLKMGMPYEQVALKMCAEGLDPGLLPKLTASPPSLEPPPVPPAATVISHGNVEKYVKLIKMGMPKEHVKMKMKADGVDPAALEAAHSSSPQPPTTTTTLVQHVAAPEVSVDPKYEKYVKLLKMGMPKEQVALKMKAEGLDVSVLDTPSVGVAPEGPSIAPSAELLPPPPLDPKYTKYVKLLQMGMPLEQIQVKVKAEGLDPSKLTLLAHRTSPSPPPPKTSSQGDVSCECSTLPPSLPPRVAVTVTPPPLPPAFKLPPKPSTVPTVKLRSLYWTPLPDAAVEGSIWLNFDETKLGLDLGILDKEFGPDKKTDPLMLSSSPTKTGKAISTTAKPKVVHLVDSKRQQNCSIALSRFRMAPKDIKAAIVALDDNVLTLERIQSLAAMVPTADEVDLVKGYEGDVALLGETEKFFLAISDLPRLAQRLKAMESTWTFGQRFDEVKGKLKLLDQAYGDLKRSTKLLSLLQVVLAVGNYLNGGTPRGGVYGFKLDILPKLSQVKATSSANKTLLHVIAEYVATSVPDASDFYESLNSLDEVSAISFKLLQNDVHMIEASLVQIDQEDAVQGFFGTWSDFCKTYKRVATENAAAKDKLSKQEAAKAKQDESKRDLFQQFTDSLEGDANDIVANYRSRHHKGGEGGVVGGLLRKDISRRRLSSTAGPATS</sequence>
<dbReference type="EMBL" id="QUSZ01003105">
    <property type="protein sequence ID" value="RHY19723.1"/>
    <property type="molecule type" value="Genomic_DNA"/>
</dbReference>
<dbReference type="GO" id="GO:0003779">
    <property type="term" value="F:actin binding"/>
    <property type="evidence" value="ECO:0007669"/>
    <property type="project" value="InterPro"/>
</dbReference>
<dbReference type="Proteomes" id="UP000265427">
    <property type="component" value="Unassembled WGS sequence"/>
</dbReference>
<dbReference type="PANTHER" id="PTHR45725">
    <property type="entry name" value="FORMIN HOMOLOGY 2 FAMILY MEMBER"/>
    <property type="match status" value="1"/>
</dbReference>
<evidence type="ECO:0000313" key="3">
    <source>
        <dbReference type="EMBL" id="RHY19723.1"/>
    </source>
</evidence>
<dbReference type="InterPro" id="IPR042201">
    <property type="entry name" value="FH2_Formin_sf"/>
</dbReference>
<evidence type="ECO:0000256" key="1">
    <source>
        <dbReference type="SAM" id="MobiDB-lite"/>
    </source>
</evidence>
<dbReference type="Pfam" id="PF02181">
    <property type="entry name" value="FH2"/>
    <property type="match status" value="1"/>
</dbReference>
<dbReference type="InterPro" id="IPR016024">
    <property type="entry name" value="ARM-type_fold"/>
</dbReference>
<dbReference type="PANTHER" id="PTHR45725:SF1">
    <property type="entry name" value="DISHEVELLED ASSOCIATED ACTIVATOR OF MORPHOGENESIS, ISOFORM D"/>
    <property type="match status" value="1"/>
</dbReference>
<comment type="caution">
    <text evidence="3">The sequence shown here is derived from an EMBL/GenBank/DDBJ whole genome shotgun (WGS) entry which is preliminary data.</text>
</comment>
<feature type="region of interest" description="Disordered" evidence="1">
    <location>
        <begin position="96"/>
        <end position="118"/>
    </location>
</feature>
<dbReference type="InterPro" id="IPR019309">
    <property type="entry name" value="WASHC3"/>
</dbReference>